<accession>A0A1H3ANG5</accession>
<dbReference type="InterPro" id="IPR014729">
    <property type="entry name" value="Rossmann-like_a/b/a_fold"/>
</dbReference>
<dbReference type="PANTHER" id="PTHR46268">
    <property type="entry name" value="STRESS RESPONSE PROTEIN NHAX"/>
    <property type="match status" value="1"/>
</dbReference>
<dbReference type="CDD" id="cd00293">
    <property type="entry name" value="USP-like"/>
    <property type="match status" value="1"/>
</dbReference>
<evidence type="ECO:0000313" key="3">
    <source>
        <dbReference type="EMBL" id="SDX31227.1"/>
    </source>
</evidence>
<feature type="domain" description="UspA" evidence="2">
    <location>
        <begin position="1"/>
        <end position="145"/>
    </location>
</feature>
<dbReference type="Pfam" id="PF00582">
    <property type="entry name" value="Usp"/>
    <property type="match status" value="1"/>
</dbReference>
<dbReference type="RefSeq" id="WP_012937830.1">
    <property type="nucleotide sequence ID" value="NZ_CAMEFB010000009.1"/>
</dbReference>
<dbReference type="Proteomes" id="UP000182379">
    <property type="component" value="Unassembled WGS sequence"/>
</dbReference>
<reference evidence="3 4" key="1">
    <citation type="submission" date="2016-10" db="EMBL/GenBank/DDBJ databases">
        <authorList>
            <person name="Varghese N."/>
            <person name="Submissions S."/>
        </authorList>
    </citation>
    <scope>NUCLEOTIDE SEQUENCE [LARGE SCALE GENOMIC DNA]</scope>
    <source>
        <strain evidence="3 4">WCC6</strain>
    </source>
</reference>
<dbReference type="Gene3D" id="3.40.50.620">
    <property type="entry name" value="HUPs"/>
    <property type="match status" value="1"/>
</dbReference>
<protein>
    <submittedName>
        <fullName evidence="3">Nucleotide-binding universal stress protein, UspA family</fullName>
    </submittedName>
</protein>
<dbReference type="EMBL" id="FNOP01000021">
    <property type="protein sequence ID" value="SDX31227.1"/>
    <property type="molecule type" value="Genomic_DNA"/>
</dbReference>
<dbReference type="OMA" id="YHKILVA"/>
<dbReference type="InterPro" id="IPR006016">
    <property type="entry name" value="UspA"/>
</dbReference>
<dbReference type="SUPFAM" id="SSF52402">
    <property type="entry name" value="Adenine nucleotide alpha hydrolases-like"/>
    <property type="match status" value="1"/>
</dbReference>
<comment type="similarity">
    <text evidence="1">Belongs to the universal stress protein A family.</text>
</comment>
<sequence length="145" mass="15586">MFKKILVPVDGSQTSWKALDTARSLAEKYDGRLLVITVMIPYGSGSFLQMSLDQTLIDQNNAAMKKAGFATLDMAKDKLGSYAGDVEYLEETGNPAELILDACKEKGCDTIVIGSRGLSGVEEFLLGSVSSKVSQYAKVPVVVVK</sequence>
<evidence type="ECO:0000313" key="4">
    <source>
        <dbReference type="Proteomes" id="UP000182379"/>
    </source>
</evidence>
<dbReference type="PANTHER" id="PTHR46268:SF6">
    <property type="entry name" value="UNIVERSAL STRESS PROTEIN UP12"/>
    <property type="match status" value="1"/>
</dbReference>
<gene>
    <name evidence="3" type="ORF">SAMN05216495_12130</name>
</gene>
<comment type="caution">
    <text evidence="3">The sequence shown here is derived from an EMBL/GenBank/DDBJ whole genome shotgun (WGS) entry which is preliminary data.</text>
</comment>
<dbReference type="InterPro" id="IPR006015">
    <property type="entry name" value="Universal_stress_UspA"/>
</dbReference>
<dbReference type="PRINTS" id="PR01438">
    <property type="entry name" value="UNVRSLSTRESS"/>
</dbReference>
<dbReference type="AlphaFoldDB" id="A0A1H3ANG5"/>
<name>A0A1H3ANG5_ACIFE</name>
<evidence type="ECO:0000259" key="2">
    <source>
        <dbReference type="Pfam" id="PF00582"/>
    </source>
</evidence>
<organism evidence="3 4">
    <name type="scientific">Acidaminococcus fermentans</name>
    <dbReference type="NCBI Taxonomy" id="905"/>
    <lineage>
        <taxon>Bacteria</taxon>
        <taxon>Bacillati</taxon>
        <taxon>Bacillota</taxon>
        <taxon>Negativicutes</taxon>
        <taxon>Acidaminococcales</taxon>
        <taxon>Acidaminococcaceae</taxon>
        <taxon>Acidaminococcus</taxon>
    </lineage>
</organism>
<dbReference type="GeneID" id="78334191"/>
<proteinExistence type="inferred from homology"/>
<evidence type="ECO:0000256" key="1">
    <source>
        <dbReference type="ARBA" id="ARBA00008791"/>
    </source>
</evidence>